<dbReference type="PANTHER" id="PTHR30336:SF4">
    <property type="entry name" value="ENVELOPE BIOGENESIS FACTOR ELYC"/>
    <property type="match status" value="1"/>
</dbReference>
<keyword evidence="1" id="KW-0812">Transmembrane</keyword>
<dbReference type="Pfam" id="PF02698">
    <property type="entry name" value="DUF218"/>
    <property type="match status" value="1"/>
</dbReference>
<proteinExistence type="predicted"/>
<dbReference type="AlphaFoldDB" id="A0A1C3JHI6"/>
<dbReference type="CDD" id="cd06259">
    <property type="entry name" value="YdcF-like"/>
    <property type="match status" value="1"/>
</dbReference>
<evidence type="ECO:0000313" key="3">
    <source>
        <dbReference type="EMBL" id="SBT14623.1"/>
    </source>
</evidence>
<protein>
    <recommendedName>
        <fullName evidence="2">DUF218 domain-containing protein</fullName>
    </recommendedName>
</protein>
<name>A0A1C3JHI6_9VIBR</name>
<feature type="domain" description="DUF218" evidence="2">
    <location>
        <begin position="69"/>
        <end position="231"/>
    </location>
</feature>
<dbReference type="RefSeq" id="WP_065677137.1">
    <property type="nucleotide sequence ID" value="NZ_AP025463.1"/>
</dbReference>
<dbReference type="InterPro" id="IPR051599">
    <property type="entry name" value="Cell_Envelope_Assoc"/>
</dbReference>
<gene>
    <name evidence="3" type="ORF">VCE7224_03388</name>
</gene>
<sequence>MSFIILLLLLLFVGFTRLLQWRKTSLFLSLVLISSFVLIGSGLIPRYLLNDLQADYESKPDIQWSDNNAIVLLGAGTQLIKSTQEFEPAFFSFGRINEAASRYKDCAIAQTTCKVIISGGDAQNNGVTEAEVYQQQLLRLGVPMGDIIQEPNSVNTWKNAQLTSDLMKHHKFDNIVLVSSGLHIRRSELYFNHFGLNVIPVRADYMAAQISWLPLWYNFAVTDFALHEQIGFARYNIYNFMGWNSKREKPGDA</sequence>
<dbReference type="GO" id="GO:0005886">
    <property type="term" value="C:plasma membrane"/>
    <property type="evidence" value="ECO:0007669"/>
    <property type="project" value="TreeGrafter"/>
</dbReference>
<dbReference type="PANTHER" id="PTHR30336">
    <property type="entry name" value="INNER MEMBRANE PROTEIN, PROBABLE PERMEASE"/>
    <property type="match status" value="1"/>
</dbReference>
<feature type="transmembrane region" description="Helical" evidence="1">
    <location>
        <begin position="26"/>
        <end position="49"/>
    </location>
</feature>
<dbReference type="GO" id="GO:0000270">
    <property type="term" value="P:peptidoglycan metabolic process"/>
    <property type="evidence" value="ECO:0007669"/>
    <property type="project" value="TreeGrafter"/>
</dbReference>
<dbReference type="Proteomes" id="UP000092819">
    <property type="component" value="Unassembled WGS sequence"/>
</dbReference>
<dbReference type="Gene3D" id="3.40.50.620">
    <property type="entry name" value="HUPs"/>
    <property type="match status" value="1"/>
</dbReference>
<reference evidence="4" key="1">
    <citation type="submission" date="2016-06" db="EMBL/GenBank/DDBJ databases">
        <authorList>
            <person name="Rodrigo-Torres L."/>
            <person name="Arahal D.R."/>
        </authorList>
    </citation>
    <scope>NUCLEOTIDE SEQUENCE [LARGE SCALE GENOMIC DNA]</scope>
    <source>
        <strain evidence="4">CECT 7224</strain>
    </source>
</reference>
<dbReference type="InterPro" id="IPR014729">
    <property type="entry name" value="Rossmann-like_a/b/a_fold"/>
</dbReference>
<keyword evidence="1" id="KW-0472">Membrane</keyword>
<dbReference type="InterPro" id="IPR003848">
    <property type="entry name" value="DUF218"/>
</dbReference>
<evidence type="ECO:0000313" key="4">
    <source>
        <dbReference type="Proteomes" id="UP000092819"/>
    </source>
</evidence>
<accession>A0A1C3JHI6</accession>
<dbReference type="EMBL" id="FLQZ01000079">
    <property type="protein sequence ID" value="SBT14623.1"/>
    <property type="molecule type" value="Genomic_DNA"/>
</dbReference>
<evidence type="ECO:0000259" key="2">
    <source>
        <dbReference type="Pfam" id="PF02698"/>
    </source>
</evidence>
<keyword evidence="4" id="KW-1185">Reference proteome</keyword>
<dbReference type="GO" id="GO:0043164">
    <property type="term" value="P:Gram-negative-bacterium-type cell wall biogenesis"/>
    <property type="evidence" value="ECO:0007669"/>
    <property type="project" value="TreeGrafter"/>
</dbReference>
<evidence type="ECO:0000256" key="1">
    <source>
        <dbReference type="SAM" id="Phobius"/>
    </source>
</evidence>
<keyword evidence="1" id="KW-1133">Transmembrane helix</keyword>
<organism evidence="3 4">
    <name type="scientific">Vibrio celticus</name>
    <dbReference type="NCBI Taxonomy" id="446372"/>
    <lineage>
        <taxon>Bacteria</taxon>
        <taxon>Pseudomonadati</taxon>
        <taxon>Pseudomonadota</taxon>
        <taxon>Gammaproteobacteria</taxon>
        <taxon>Vibrionales</taxon>
        <taxon>Vibrionaceae</taxon>
        <taxon>Vibrio</taxon>
    </lineage>
</organism>